<gene>
    <name evidence="1" type="ORF">FisN_17Hu055</name>
</gene>
<dbReference type="Proteomes" id="UP000198406">
    <property type="component" value="Unassembled WGS sequence"/>
</dbReference>
<organism evidence="1 2">
    <name type="scientific">Fistulifera solaris</name>
    <name type="common">Oleaginous diatom</name>
    <dbReference type="NCBI Taxonomy" id="1519565"/>
    <lineage>
        <taxon>Eukaryota</taxon>
        <taxon>Sar</taxon>
        <taxon>Stramenopiles</taxon>
        <taxon>Ochrophyta</taxon>
        <taxon>Bacillariophyta</taxon>
        <taxon>Bacillariophyceae</taxon>
        <taxon>Bacillariophycidae</taxon>
        <taxon>Naviculales</taxon>
        <taxon>Naviculaceae</taxon>
        <taxon>Fistulifera</taxon>
    </lineage>
</organism>
<sequence>MLAHLDLSPTPRQYLDWAPHLPTIARAMEDHKGLRTFVVLGDDPNDDDDFAYFFPSPELAWLERLLARNRKIRVENPSGNVISNGYPIDKLLLVNKIYDQSEKLAAEAMPSRMSLVAAALTNDIAARFAYMGLLLSHHTGVVCEFLQDVNDNHLAPPDFTLDRLIDELPIPAKVMFAAMMEADLVSKGIL</sequence>
<comment type="caution">
    <text evidence="1">The sequence shown here is derived from an EMBL/GenBank/DDBJ whole genome shotgun (WGS) entry which is preliminary data.</text>
</comment>
<dbReference type="EMBL" id="BDSP01000061">
    <property type="protein sequence ID" value="GAX13126.1"/>
    <property type="molecule type" value="Genomic_DNA"/>
</dbReference>
<proteinExistence type="predicted"/>
<dbReference type="InParanoid" id="A0A1Z5JGS8"/>
<evidence type="ECO:0000313" key="2">
    <source>
        <dbReference type="Proteomes" id="UP000198406"/>
    </source>
</evidence>
<evidence type="ECO:0000313" key="1">
    <source>
        <dbReference type="EMBL" id="GAX13126.1"/>
    </source>
</evidence>
<keyword evidence="2" id="KW-1185">Reference proteome</keyword>
<protein>
    <submittedName>
        <fullName evidence="1">Uncharacterized protein</fullName>
    </submittedName>
</protein>
<name>A0A1Z5JGS8_FISSO</name>
<accession>A0A1Z5JGS8</accession>
<dbReference type="AlphaFoldDB" id="A0A1Z5JGS8"/>
<reference evidence="1 2" key="1">
    <citation type="journal article" date="2015" name="Plant Cell">
        <title>Oil accumulation by the oleaginous diatom Fistulifera solaris as revealed by the genome and transcriptome.</title>
        <authorList>
            <person name="Tanaka T."/>
            <person name="Maeda Y."/>
            <person name="Veluchamy A."/>
            <person name="Tanaka M."/>
            <person name="Abida H."/>
            <person name="Marechal E."/>
            <person name="Bowler C."/>
            <person name="Muto M."/>
            <person name="Sunaga Y."/>
            <person name="Tanaka M."/>
            <person name="Yoshino T."/>
            <person name="Taniguchi T."/>
            <person name="Fukuda Y."/>
            <person name="Nemoto M."/>
            <person name="Matsumoto M."/>
            <person name="Wong P.S."/>
            <person name="Aburatani S."/>
            <person name="Fujibuchi W."/>
        </authorList>
    </citation>
    <scope>NUCLEOTIDE SEQUENCE [LARGE SCALE GENOMIC DNA]</scope>
    <source>
        <strain evidence="1 2">JPCC DA0580</strain>
    </source>
</reference>